<dbReference type="InterPro" id="IPR003439">
    <property type="entry name" value="ABC_transporter-like_ATP-bd"/>
</dbReference>
<dbReference type="InterPro" id="IPR003593">
    <property type="entry name" value="AAA+_ATPase"/>
</dbReference>
<evidence type="ECO:0000313" key="6">
    <source>
        <dbReference type="Proteomes" id="UP000180254"/>
    </source>
</evidence>
<dbReference type="GO" id="GO:0016887">
    <property type="term" value="F:ATP hydrolysis activity"/>
    <property type="evidence" value="ECO:0007669"/>
    <property type="project" value="InterPro"/>
</dbReference>
<dbReference type="STRING" id="39480.EUAN_02180"/>
<dbReference type="SMART" id="SM00382">
    <property type="entry name" value="AAA"/>
    <property type="match status" value="1"/>
</dbReference>
<keyword evidence="5" id="KW-0378">Hydrolase</keyword>
<dbReference type="GO" id="GO:0005524">
    <property type="term" value="F:ATP binding"/>
    <property type="evidence" value="ECO:0007669"/>
    <property type="project" value="UniProtKB-KW"/>
</dbReference>
<dbReference type="RefSeq" id="WP_071060775.1">
    <property type="nucleotide sequence ID" value="NZ_MKIE01000001.1"/>
</dbReference>
<evidence type="ECO:0000256" key="2">
    <source>
        <dbReference type="ARBA" id="ARBA00022741"/>
    </source>
</evidence>
<dbReference type="AlphaFoldDB" id="A0A1S1VA27"/>
<sequence length="230" mass="25400">MYKIEDVSKSYGDLKVLDNISVEFAAGKTTCLLGPSGCGKTTVLKILAGIEVADSGTVEGFSGEDISFVFQEDRLIPWRTVAENLEFVLGKAAEGKENGIDQLLERAGLMKYREYYPKKLSGGIRKRVGILRALIYSSSIMLMDEPLSSVDAANKKVMMDLIKEVAASENRTCIFVTHDIDEAIEISNRIVILSDKPANIKAVLENSYIGNPSVEGMLEMRKKIEEQIVR</sequence>
<name>A0A1S1VA27_9FIRM</name>
<dbReference type="PROSITE" id="PS50893">
    <property type="entry name" value="ABC_TRANSPORTER_2"/>
    <property type="match status" value="1"/>
</dbReference>
<evidence type="ECO:0000313" key="5">
    <source>
        <dbReference type="EMBL" id="OHW63354.1"/>
    </source>
</evidence>
<protein>
    <submittedName>
        <fullName evidence="5">Aliphatic sulfonates import ATP-binding protein SsuB</fullName>
        <ecNumber evidence="5">3.6.3.-</ecNumber>
    </submittedName>
</protein>
<dbReference type="PANTHER" id="PTHR42788">
    <property type="entry name" value="TAURINE IMPORT ATP-BINDING PROTEIN-RELATED"/>
    <property type="match status" value="1"/>
</dbReference>
<proteinExistence type="predicted"/>
<comment type="caution">
    <text evidence="5">The sequence shown here is derived from an EMBL/GenBank/DDBJ whole genome shotgun (WGS) entry which is preliminary data.</text>
</comment>
<evidence type="ECO:0000256" key="3">
    <source>
        <dbReference type="ARBA" id="ARBA00022840"/>
    </source>
</evidence>
<evidence type="ECO:0000256" key="1">
    <source>
        <dbReference type="ARBA" id="ARBA00022448"/>
    </source>
</evidence>
<dbReference type="Pfam" id="PF00005">
    <property type="entry name" value="ABC_tran"/>
    <property type="match status" value="1"/>
</dbReference>
<keyword evidence="3 5" id="KW-0067">ATP-binding</keyword>
<dbReference type="InterPro" id="IPR027417">
    <property type="entry name" value="P-loop_NTPase"/>
</dbReference>
<organism evidence="5 6">
    <name type="scientific">Andreesenia angusta</name>
    <dbReference type="NCBI Taxonomy" id="39480"/>
    <lineage>
        <taxon>Bacteria</taxon>
        <taxon>Bacillati</taxon>
        <taxon>Bacillota</taxon>
        <taxon>Tissierellia</taxon>
        <taxon>Tissierellales</taxon>
        <taxon>Gottschalkiaceae</taxon>
        <taxon>Andreesenia</taxon>
    </lineage>
</organism>
<dbReference type="Gene3D" id="3.40.50.300">
    <property type="entry name" value="P-loop containing nucleotide triphosphate hydrolases"/>
    <property type="match status" value="1"/>
</dbReference>
<dbReference type="InterPro" id="IPR050166">
    <property type="entry name" value="ABC_transporter_ATP-bind"/>
</dbReference>
<reference evidence="5 6" key="1">
    <citation type="submission" date="2016-09" db="EMBL/GenBank/DDBJ databases">
        <title>Genome sequence of Eubacterium angustum.</title>
        <authorList>
            <person name="Poehlein A."/>
            <person name="Daniel R."/>
        </authorList>
    </citation>
    <scope>NUCLEOTIDE SEQUENCE [LARGE SCALE GENOMIC DNA]</scope>
    <source>
        <strain evidence="5 6">DSM 1989</strain>
    </source>
</reference>
<keyword evidence="2" id="KW-0547">Nucleotide-binding</keyword>
<dbReference type="Proteomes" id="UP000180254">
    <property type="component" value="Unassembled WGS sequence"/>
</dbReference>
<keyword evidence="6" id="KW-1185">Reference proteome</keyword>
<evidence type="ECO:0000259" key="4">
    <source>
        <dbReference type="PROSITE" id="PS50893"/>
    </source>
</evidence>
<dbReference type="OrthoDB" id="9801958at2"/>
<dbReference type="PANTHER" id="PTHR42788:SF13">
    <property type="entry name" value="ALIPHATIC SULFONATES IMPORT ATP-BINDING PROTEIN SSUB"/>
    <property type="match status" value="1"/>
</dbReference>
<accession>A0A1S1VA27</accession>
<feature type="domain" description="ABC transporter" evidence="4">
    <location>
        <begin position="2"/>
        <end position="220"/>
    </location>
</feature>
<gene>
    <name evidence="5" type="primary">ssuB</name>
    <name evidence="5" type="ORF">EUAN_02180</name>
</gene>
<dbReference type="SUPFAM" id="SSF52540">
    <property type="entry name" value="P-loop containing nucleoside triphosphate hydrolases"/>
    <property type="match status" value="1"/>
</dbReference>
<keyword evidence="1" id="KW-0813">Transport</keyword>
<dbReference type="EMBL" id="MKIE01000001">
    <property type="protein sequence ID" value="OHW63354.1"/>
    <property type="molecule type" value="Genomic_DNA"/>
</dbReference>
<dbReference type="EC" id="3.6.3.-" evidence="5"/>